<protein>
    <submittedName>
        <fullName evidence="1">Uncharacterized protein</fullName>
    </submittedName>
</protein>
<accession>A0A0F9H1D9</accession>
<proteinExistence type="predicted"/>
<comment type="caution">
    <text evidence="1">The sequence shown here is derived from an EMBL/GenBank/DDBJ whole genome shotgun (WGS) entry which is preliminary data.</text>
</comment>
<reference evidence="1" key="1">
    <citation type="journal article" date="2015" name="Nature">
        <title>Complex archaea that bridge the gap between prokaryotes and eukaryotes.</title>
        <authorList>
            <person name="Spang A."/>
            <person name="Saw J.H."/>
            <person name="Jorgensen S.L."/>
            <person name="Zaremba-Niedzwiedzka K."/>
            <person name="Martijn J."/>
            <person name="Lind A.E."/>
            <person name="van Eijk R."/>
            <person name="Schleper C."/>
            <person name="Guy L."/>
            <person name="Ettema T.J."/>
        </authorList>
    </citation>
    <scope>NUCLEOTIDE SEQUENCE</scope>
</reference>
<gene>
    <name evidence="1" type="ORF">LCGC14_2117890</name>
</gene>
<name>A0A0F9H1D9_9ZZZZ</name>
<sequence>MEDWEALLEETLVALRSTADNFWDDLQDDQKAIVTQAAEDFTRAQWNILRGKDVETNKTNIEFIQSALATEAYLASVKASEKLREAFKSALGRLVGVGLTILAP</sequence>
<evidence type="ECO:0000313" key="1">
    <source>
        <dbReference type="EMBL" id="KKL69147.1"/>
    </source>
</evidence>
<dbReference type="AlphaFoldDB" id="A0A0F9H1D9"/>
<organism evidence="1">
    <name type="scientific">marine sediment metagenome</name>
    <dbReference type="NCBI Taxonomy" id="412755"/>
    <lineage>
        <taxon>unclassified sequences</taxon>
        <taxon>metagenomes</taxon>
        <taxon>ecological metagenomes</taxon>
    </lineage>
</organism>
<dbReference type="EMBL" id="LAZR01026307">
    <property type="protein sequence ID" value="KKL69147.1"/>
    <property type="molecule type" value="Genomic_DNA"/>
</dbReference>